<proteinExistence type="predicted"/>
<dbReference type="EMBL" id="JAAGPU010000019">
    <property type="protein sequence ID" value="NEU05365.1"/>
    <property type="molecule type" value="Genomic_DNA"/>
</dbReference>
<sequence>MTKNIKVINEIKNFLKVFQEKYIKNDLNNIEEFIKEFFIDEDNTSLLGVGEKSWYFGLSQIESAIRIYWSDKNSYLKNIDLDIENSVINAEENVACIAISGKSLNNISEEKVSNIMIDRLSNILNAREISKADLVQFSDQISRSLYDISLGEEYVFPFRTTFITVKDNSKWKIKHMKISFGGAREDLIIDDESIEDEFKILPIKNKEDKEVNEIQKVLEILQEGYDKRDASLVDYYGEKLFHHDENLYIFGTDNGENFHGFEESKELLKCDWKYWGDFNVNKENAYISVLGDMAVVISKAFIKFKFLEKTVCTWPKSNFEYFIRENKKQKELLQNMLFSINMSLNCLESYNENSICPMRFFGVLVKKKGKWKFNHMHFSDIVEGLPSERIIK</sequence>
<dbReference type="RefSeq" id="WP_199870206.1">
    <property type="nucleotide sequence ID" value="NZ_JAAGPU010000019.1"/>
</dbReference>
<reference evidence="1 2" key="1">
    <citation type="submission" date="2020-02" db="EMBL/GenBank/DDBJ databases">
        <title>Genome assembly of a novel Clostridium senegalense strain.</title>
        <authorList>
            <person name="Gupta T.B."/>
            <person name="Jauregui R."/>
            <person name="Maclean P."/>
            <person name="Nawarathana A."/>
            <person name="Brightwell G."/>
        </authorList>
    </citation>
    <scope>NUCLEOTIDE SEQUENCE [LARGE SCALE GENOMIC DNA]</scope>
    <source>
        <strain evidence="1 2">AGRFS4</strain>
    </source>
</reference>
<evidence type="ECO:0000313" key="1">
    <source>
        <dbReference type="EMBL" id="NEU05365.1"/>
    </source>
</evidence>
<gene>
    <name evidence="1" type="ORF">G3M99_10970</name>
</gene>
<comment type="caution">
    <text evidence="1">The sequence shown here is derived from an EMBL/GenBank/DDBJ whole genome shotgun (WGS) entry which is preliminary data.</text>
</comment>
<organism evidence="1 2">
    <name type="scientific">Clostridium senegalense</name>
    <dbReference type="NCBI Taxonomy" id="1465809"/>
    <lineage>
        <taxon>Bacteria</taxon>
        <taxon>Bacillati</taxon>
        <taxon>Bacillota</taxon>
        <taxon>Clostridia</taxon>
        <taxon>Eubacteriales</taxon>
        <taxon>Clostridiaceae</taxon>
        <taxon>Clostridium</taxon>
    </lineage>
</organism>
<evidence type="ECO:0008006" key="3">
    <source>
        <dbReference type="Google" id="ProtNLM"/>
    </source>
</evidence>
<protein>
    <recommendedName>
        <fullName evidence="3">SnoaL-like domain-containing protein</fullName>
    </recommendedName>
</protein>
<dbReference type="Proteomes" id="UP000481872">
    <property type="component" value="Unassembled WGS sequence"/>
</dbReference>
<dbReference type="AlphaFoldDB" id="A0A6M0H3T0"/>
<name>A0A6M0H3T0_9CLOT</name>
<accession>A0A6M0H3T0</accession>
<evidence type="ECO:0000313" key="2">
    <source>
        <dbReference type="Proteomes" id="UP000481872"/>
    </source>
</evidence>
<keyword evidence="2" id="KW-1185">Reference proteome</keyword>